<gene>
    <name evidence="2" type="ORF">YH65_06455</name>
</gene>
<evidence type="ECO:0000313" key="2">
    <source>
        <dbReference type="EMBL" id="AKF25074.1"/>
    </source>
</evidence>
<name>A0A7U4M1D3_9BACT</name>
<dbReference type="InterPro" id="IPR047960">
    <property type="entry name" value="Transpos_IS1380"/>
</dbReference>
<dbReference type="InterPro" id="IPR012337">
    <property type="entry name" value="RNaseH-like_sf"/>
</dbReference>
<evidence type="ECO:0000259" key="1">
    <source>
        <dbReference type="Pfam" id="PF13701"/>
    </source>
</evidence>
<organism evidence="2 3">
    <name type="scientific">Sulfurovum lithotrophicum</name>
    <dbReference type="NCBI Taxonomy" id="206403"/>
    <lineage>
        <taxon>Bacteria</taxon>
        <taxon>Pseudomonadati</taxon>
        <taxon>Campylobacterota</taxon>
        <taxon>Epsilonproteobacteria</taxon>
        <taxon>Campylobacterales</taxon>
        <taxon>Sulfurovaceae</taxon>
        <taxon>Sulfurovum</taxon>
    </lineage>
</organism>
<dbReference type="EMBL" id="CP011308">
    <property type="protein sequence ID" value="AKF25074.1"/>
    <property type="molecule type" value="Genomic_DNA"/>
</dbReference>
<dbReference type="SUPFAM" id="SSF53098">
    <property type="entry name" value="Ribonuclease H-like"/>
    <property type="match status" value="1"/>
</dbReference>
<reference evidence="2 3" key="1">
    <citation type="submission" date="2015-04" db="EMBL/GenBank/DDBJ databases">
        <title>Complete genome sequence of Sulfurovum lithotrophicum ATCC BAA-797T.</title>
        <authorList>
            <person name="Ahn J."/>
            <person name="Park G."/>
            <person name="Jeon W."/>
            <person name="Jang Y."/>
            <person name="Jang M."/>
            <person name="Lee H."/>
            <person name="Lee H."/>
        </authorList>
    </citation>
    <scope>NUCLEOTIDE SEQUENCE [LARGE SCALE GENOMIC DNA]</scope>
    <source>
        <strain evidence="3">ATCC BAA-797 / 42BKT</strain>
    </source>
</reference>
<evidence type="ECO:0000313" key="3">
    <source>
        <dbReference type="Proteomes" id="UP000034444"/>
    </source>
</evidence>
<protein>
    <recommendedName>
        <fullName evidence="1">Transposase DDE domain-containing protein</fullName>
    </recommendedName>
</protein>
<accession>A0A7U4M1D3</accession>
<dbReference type="InterPro" id="IPR025668">
    <property type="entry name" value="Tnp_DDE_dom"/>
</dbReference>
<reference evidence="3" key="2">
    <citation type="journal article" date="2017" name="Stand. Genomic Sci.">
        <title>Complete genome sequence of the sulfur-oxidizing chemolithoautotrophic Sulfurovum lithotrophicum 42BKTT.</title>
        <authorList>
            <person name="Jeon W."/>
            <person name="Priscilla L."/>
            <person name="Park G."/>
            <person name="Lee H."/>
            <person name="Lee N."/>
            <person name="Lee D."/>
            <person name="Kwon H."/>
            <person name="Ahn I."/>
            <person name="Lee C."/>
            <person name="Lee H."/>
            <person name="Ahn J."/>
        </authorList>
    </citation>
    <scope>NUCLEOTIDE SEQUENCE [LARGE SCALE GENOMIC DNA]</scope>
    <source>
        <strain evidence="3">ATCC BAA-797 / 42BKT</strain>
    </source>
</reference>
<dbReference type="Proteomes" id="UP000034444">
    <property type="component" value="Chromosome"/>
</dbReference>
<dbReference type="KEGG" id="slh:YH65_06455"/>
<sequence length="364" mass="42178">MIHKDKAIKETLKIKRIPVSESVGKWITRHGLHGIYGIESINRKLLQRHLKTIDEPLVLDIDASVIFSQKSTAVTTYKMQSGYTPMIGHINGGYVVHSEFRSGNIAPADNNLTFLKRCLEQLPKAKSLSFFRADSASYQAELFNHCNNHHISYTVGANLDHSVYANIKEIKEWQSFQTKEGTAHHLKEEVAEFIHTMQHTDHAFRLIVVKKTVTPVLPEIWDMLSIDEKLDLAREHYHVIATNADESMSAQEVVRFYRKRGDTSENRIKELKNGFNLNYLPSSNFISNAFYFQIGVLAYNLFILFKQMLQNSWQKHTVATVRYKFYRLAGKVVRHSRQIILKVQEEFVEIFHAIRERIYKASLE</sequence>
<dbReference type="AlphaFoldDB" id="A0A7U4M1D3"/>
<feature type="domain" description="Transposase DDE" evidence="1">
    <location>
        <begin position="26"/>
        <end position="358"/>
    </location>
</feature>
<proteinExistence type="predicted"/>
<dbReference type="NCBIfam" id="NF033539">
    <property type="entry name" value="transpos_IS1380"/>
    <property type="match status" value="1"/>
</dbReference>
<keyword evidence="3" id="KW-1185">Reference proteome</keyword>
<dbReference type="Pfam" id="PF13701">
    <property type="entry name" value="DDE_Tnp_1_4"/>
    <property type="match status" value="1"/>
</dbReference>